<dbReference type="Proteomes" id="UP000823775">
    <property type="component" value="Unassembled WGS sequence"/>
</dbReference>
<accession>A0ABS8RRM7</accession>
<comment type="caution">
    <text evidence="1">The sequence shown here is derived from an EMBL/GenBank/DDBJ whole genome shotgun (WGS) entry which is preliminary data.</text>
</comment>
<name>A0ABS8RRM7_DATST</name>
<dbReference type="EMBL" id="JACEIK010000094">
    <property type="protein sequence ID" value="MCD7449415.1"/>
    <property type="molecule type" value="Genomic_DNA"/>
</dbReference>
<sequence length="121" mass="13727">MAVVAAIEEEGRSNVPNRQKCLARAAGVYYSMKVPEYEGLRNSRIIFNGLQLSFPESMCDIHLNNLELTGSLLGLLFLHRMNKCQLVFTFNYTCLTCMSYTQLMLIFKDVAVQELQFPPPA</sequence>
<proteinExistence type="predicted"/>
<keyword evidence="2" id="KW-1185">Reference proteome</keyword>
<organism evidence="1 2">
    <name type="scientific">Datura stramonium</name>
    <name type="common">Jimsonweed</name>
    <name type="synonym">Common thornapple</name>
    <dbReference type="NCBI Taxonomy" id="4076"/>
    <lineage>
        <taxon>Eukaryota</taxon>
        <taxon>Viridiplantae</taxon>
        <taxon>Streptophyta</taxon>
        <taxon>Embryophyta</taxon>
        <taxon>Tracheophyta</taxon>
        <taxon>Spermatophyta</taxon>
        <taxon>Magnoliopsida</taxon>
        <taxon>eudicotyledons</taxon>
        <taxon>Gunneridae</taxon>
        <taxon>Pentapetalae</taxon>
        <taxon>asterids</taxon>
        <taxon>lamiids</taxon>
        <taxon>Solanales</taxon>
        <taxon>Solanaceae</taxon>
        <taxon>Solanoideae</taxon>
        <taxon>Datureae</taxon>
        <taxon>Datura</taxon>
    </lineage>
</organism>
<evidence type="ECO:0000313" key="2">
    <source>
        <dbReference type="Proteomes" id="UP000823775"/>
    </source>
</evidence>
<evidence type="ECO:0000313" key="1">
    <source>
        <dbReference type="EMBL" id="MCD7449415.1"/>
    </source>
</evidence>
<reference evidence="1 2" key="1">
    <citation type="journal article" date="2021" name="BMC Genomics">
        <title>Datura genome reveals duplications of psychoactive alkaloid biosynthetic genes and high mutation rate following tissue culture.</title>
        <authorList>
            <person name="Rajewski A."/>
            <person name="Carter-House D."/>
            <person name="Stajich J."/>
            <person name="Litt A."/>
        </authorList>
    </citation>
    <scope>NUCLEOTIDE SEQUENCE [LARGE SCALE GENOMIC DNA]</scope>
    <source>
        <strain evidence="1">AR-01</strain>
    </source>
</reference>
<protein>
    <submittedName>
        <fullName evidence="1">Uncharacterized protein</fullName>
    </submittedName>
</protein>
<gene>
    <name evidence="1" type="ORF">HAX54_052121</name>
</gene>